<gene>
    <name evidence="2" type="ORF">A2W14_03850</name>
</gene>
<evidence type="ECO:0000256" key="1">
    <source>
        <dbReference type="SAM" id="Phobius"/>
    </source>
</evidence>
<evidence type="ECO:0000313" key="2">
    <source>
        <dbReference type="EMBL" id="OGG03628.1"/>
    </source>
</evidence>
<protein>
    <submittedName>
        <fullName evidence="2">Uncharacterized protein</fullName>
    </submittedName>
</protein>
<dbReference type="STRING" id="1798371.A2W14_03850"/>
<comment type="caution">
    <text evidence="2">The sequence shown here is derived from an EMBL/GenBank/DDBJ whole genome shotgun (WGS) entry which is preliminary data.</text>
</comment>
<dbReference type="AlphaFoldDB" id="A0A1F5YTT7"/>
<organism evidence="2 3">
    <name type="scientific">Candidatus Gottesmanbacteria bacterium RBG_16_37_8</name>
    <dbReference type="NCBI Taxonomy" id="1798371"/>
    <lineage>
        <taxon>Bacteria</taxon>
        <taxon>Candidatus Gottesmaniibacteriota</taxon>
    </lineage>
</organism>
<evidence type="ECO:0000313" key="3">
    <source>
        <dbReference type="Proteomes" id="UP000176665"/>
    </source>
</evidence>
<reference evidence="2 3" key="1">
    <citation type="journal article" date="2016" name="Nat. Commun.">
        <title>Thousands of microbial genomes shed light on interconnected biogeochemical processes in an aquifer system.</title>
        <authorList>
            <person name="Anantharaman K."/>
            <person name="Brown C.T."/>
            <person name="Hug L.A."/>
            <person name="Sharon I."/>
            <person name="Castelle C.J."/>
            <person name="Probst A.J."/>
            <person name="Thomas B.C."/>
            <person name="Singh A."/>
            <person name="Wilkins M.J."/>
            <person name="Karaoz U."/>
            <person name="Brodie E.L."/>
            <person name="Williams K.H."/>
            <person name="Hubbard S.S."/>
            <person name="Banfield J.F."/>
        </authorList>
    </citation>
    <scope>NUCLEOTIDE SEQUENCE [LARGE SCALE GENOMIC DNA]</scope>
</reference>
<dbReference type="EMBL" id="MFJA01000021">
    <property type="protein sequence ID" value="OGG03628.1"/>
    <property type="molecule type" value="Genomic_DNA"/>
</dbReference>
<proteinExistence type="predicted"/>
<keyword evidence="1" id="KW-0472">Membrane</keyword>
<keyword evidence="1" id="KW-0812">Transmembrane</keyword>
<accession>A0A1F5YTT7</accession>
<keyword evidence="1" id="KW-1133">Transmembrane helix</keyword>
<dbReference type="Proteomes" id="UP000176665">
    <property type="component" value="Unassembled WGS sequence"/>
</dbReference>
<name>A0A1F5YTT7_9BACT</name>
<feature type="transmembrane region" description="Helical" evidence="1">
    <location>
        <begin position="106"/>
        <end position="123"/>
    </location>
</feature>
<sequence>MKSCSKCNKKYRFPLTEWDLCPDCVEKYPYFLSFIEEGLVGVTDKIFGRVEVYDYKEPVILFTSGSLRFAAWAGWYSAIGEKELVEQWKHRAYTEWIKELGAGRRYAFILIIICSLTYYSLIVK</sequence>